<evidence type="ECO:0000313" key="3">
    <source>
        <dbReference type="Proteomes" id="UP000546200"/>
    </source>
</evidence>
<dbReference type="RefSeq" id="WP_184055898.1">
    <property type="nucleotide sequence ID" value="NZ_JACIJK010000003.1"/>
</dbReference>
<keyword evidence="3" id="KW-1185">Reference proteome</keyword>
<dbReference type="EMBL" id="JACIJK010000003">
    <property type="protein sequence ID" value="MBB5714535.1"/>
    <property type="molecule type" value="Genomic_DNA"/>
</dbReference>
<feature type="transmembrane region" description="Helical" evidence="1">
    <location>
        <begin position="75"/>
        <end position="98"/>
    </location>
</feature>
<accession>A0A7W9BC69</accession>
<organism evidence="2 3">
    <name type="scientific">Sphingomonas aerophila</name>
    <dbReference type="NCBI Taxonomy" id="1344948"/>
    <lineage>
        <taxon>Bacteria</taxon>
        <taxon>Pseudomonadati</taxon>
        <taxon>Pseudomonadota</taxon>
        <taxon>Alphaproteobacteria</taxon>
        <taxon>Sphingomonadales</taxon>
        <taxon>Sphingomonadaceae</taxon>
        <taxon>Sphingomonas</taxon>
    </lineage>
</organism>
<protein>
    <recommendedName>
        <fullName evidence="4">Serine/threonine protein kinase</fullName>
    </recommendedName>
</protein>
<evidence type="ECO:0000313" key="2">
    <source>
        <dbReference type="EMBL" id="MBB5714535.1"/>
    </source>
</evidence>
<sequence>MTEDLITDTASLKAAMAALEDQDRELALPSTVAARKARRGVRALARWQVVQIGAGSIIALAGGTIWSDLLARPGLLFASGVLINLLGVAMIALGIAGLTHAVRIDVAAPIVETEGHMARLHRIKLVSGWMLAASWWVLWLPFMAVIIRLLWGTDMLAPIGISAWLTTTLASGVVGWAGMWGVRRWARRTGRTHLAMRIDDMMTGHSLREMQQHLNEVAQFAAD</sequence>
<proteinExistence type="predicted"/>
<keyword evidence="1" id="KW-0812">Transmembrane</keyword>
<evidence type="ECO:0008006" key="4">
    <source>
        <dbReference type="Google" id="ProtNLM"/>
    </source>
</evidence>
<feature type="transmembrane region" description="Helical" evidence="1">
    <location>
        <begin position="129"/>
        <end position="151"/>
    </location>
</feature>
<dbReference type="Proteomes" id="UP000546200">
    <property type="component" value="Unassembled WGS sequence"/>
</dbReference>
<gene>
    <name evidence="2" type="ORF">FHS94_001366</name>
</gene>
<feature type="transmembrane region" description="Helical" evidence="1">
    <location>
        <begin position="163"/>
        <end position="182"/>
    </location>
</feature>
<reference evidence="2 3" key="1">
    <citation type="submission" date="2020-08" db="EMBL/GenBank/DDBJ databases">
        <title>Genomic Encyclopedia of Type Strains, Phase IV (KMG-IV): sequencing the most valuable type-strain genomes for metagenomic binning, comparative biology and taxonomic classification.</title>
        <authorList>
            <person name="Goeker M."/>
        </authorList>
    </citation>
    <scope>NUCLEOTIDE SEQUENCE [LARGE SCALE GENOMIC DNA]</scope>
    <source>
        <strain evidence="2 3">DSM 100044</strain>
    </source>
</reference>
<feature type="transmembrane region" description="Helical" evidence="1">
    <location>
        <begin position="44"/>
        <end position="63"/>
    </location>
</feature>
<name>A0A7W9BC69_9SPHN</name>
<keyword evidence="1" id="KW-0472">Membrane</keyword>
<evidence type="ECO:0000256" key="1">
    <source>
        <dbReference type="SAM" id="Phobius"/>
    </source>
</evidence>
<comment type="caution">
    <text evidence="2">The sequence shown here is derived from an EMBL/GenBank/DDBJ whole genome shotgun (WGS) entry which is preliminary data.</text>
</comment>
<keyword evidence="1" id="KW-1133">Transmembrane helix</keyword>
<dbReference type="AlphaFoldDB" id="A0A7W9BC69"/>